<dbReference type="SUPFAM" id="SSF51197">
    <property type="entry name" value="Clavaminate synthase-like"/>
    <property type="match status" value="1"/>
</dbReference>
<dbReference type="GO" id="GO:0034647">
    <property type="term" value="F:histone H3K4me/H3K4me2/H3K4me3 demethylase activity"/>
    <property type="evidence" value="ECO:0007669"/>
    <property type="project" value="TreeGrafter"/>
</dbReference>
<dbReference type="PROSITE" id="PS50016">
    <property type="entry name" value="ZF_PHD_2"/>
    <property type="match status" value="1"/>
</dbReference>
<evidence type="ECO:0000256" key="2">
    <source>
        <dbReference type="ARBA" id="ARBA00022723"/>
    </source>
</evidence>
<organism evidence="12">
    <name type="scientific">Metschnikowia australis</name>
    <dbReference type="NCBI Taxonomy" id="27321"/>
    <lineage>
        <taxon>Eukaryota</taxon>
        <taxon>Fungi</taxon>
        <taxon>Dikarya</taxon>
        <taxon>Ascomycota</taxon>
        <taxon>Saccharomycotina</taxon>
        <taxon>Pichiomycetes</taxon>
        <taxon>Metschnikowiaceae</taxon>
        <taxon>Metschnikowia</taxon>
    </lineage>
</organism>
<evidence type="ECO:0000256" key="8">
    <source>
        <dbReference type="SAM" id="MobiDB-lite"/>
    </source>
</evidence>
<evidence type="ECO:0000256" key="3">
    <source>
        <dbReference type="ARBA" id="ARBA00022771"/>
    </source>
</evidence>
<dbReference type="CDD" id="cd15543">
    <property type="entry name" value="PHD_RSF1"/>
    <property type="match status" value="1"/>
</dbReference>
<proteinExistence type="evidence at transcript level"/>
<evidence type="ECO:0000256" key="4">
    <source>
        <dbReference type="ARBA" id="ARBA00022833"/>
    </source>
</evidence>
<dbReference type="Pfam" id="PF02375">
    <property type="entry name" value="JmjN"/>
    <property type="match status" value="1"/>
</dbReference>
<dbReference type="Gene3D" id="2.60.120.650">
    <property type="entry name" value="Cupin"/>
    <property type="match status" value="1"/>
</dbReference>
<protein>
    <submittedName>
        <fullName evidence="12">Transcriptional factor Gis1</fullName>
    </submittedName>
</protein>
<evidence type="ECO:0000256" key="7">
    <source>
        <dbReference type="PROSITE-ProRule" id="PRU00146"/>
    </source>
</evidence>
<evidence type="ECO:0000259" key="10">
    <source>
        <dbReference type="PROSITE" id="PS51183"/>
    </source>
</evidence>
<reference evidence="12" key="1">
    <citation type="submission" date="2019-03" db="EMBL/GenBank/DDBJ databases">
        <authorList>
            <person name="Wei X."/>
        </authorList>
    </citation>
    <scope>NUCLEOTIDE SEQUENCE</scope>
    <source>
        <strain evidence="12">W7-5</strain>
    </source>
</reference>
<dbReference type="InterPro" id="IPR011011">
    <property type="entry name" value="Znf_FYVE_PHD"/>
</dbReference>
<dbReference type="PROSITE" id="PS01359">
    <property type="entry name" value="ZF_PHD_1"/>
    <property type="match status" value="1"/>
</dbReference>
<dbReference type="PANTHER" id="PTHR10694">
    <property type="entry name" value="LYSINE-SPECIFIC DEMETHYLASE"/>
    <property type="match status" value="1"/>
</dbReference>
<feature type="compositionally biased region" description="Basic and acidic residues" evidence="8">
    <location>
        <begin position="697"/>
        <end position="707"/>
    </location>
</feature>
<keyword evidence="6" id="KW-0539">Nucleus</keyword>
<evidence type="ECO:0000256" key="6">
    <source>
        <dbReference type="ARBA" id="ARBA00023242"/>
    </source>
</evidence>
<evidence type="ECO:0000259" key="9">
    <source>
        <dbReference type="PROSITE" id="PS50016"/>
    </source>
</evidence>
<dbReference type="SMART" id="SM00558">
    <property type="entry name" value="JmjC"/>
    <property type="match status" value="1"/>
</dbReference>
<dbReference type="InterPro" id="IPR019786">
    <property type="entry name" value="Zinc_finger_PHD-type_CS"/>
</dbReference>
<dbReference type="GO" id="GO:0003677">
    <property type="term" value="F:DNA binding"/>
    <property type="evidence" value="ECO:0007669"/>
    <property type="project" value="InterPro"/>
</dbReference>
<evidence type="ECO:0000259" key="11">
    <source>
        <dbReference type="PROSITE" id="PS51184"/>
    </source>
</evidence>
<comment type="subcellular location">
    <subcellularLocation>
        <location evidence="1">Nucleus</location>
    </subcellularLocation>
</comment>
<dbReference type="PROSITE" id="PS51183">
    <property type="entry name" value="JMJN"/>
    <property type="match status" value="1"/>
</dbReference>
<dbReference type="EMBL" id="MK726340">
    <property type="protein sequence ID" value="QDH43443.1"/>
    <property type="molecule type" value="mRNA"/>
</dbReference>
<accession>A0A513ZS71</accession>
<dbReference type="SUPFAM" id="SSF57903">
    <property type="entry name" value="FYVE/PHD zinc finger"/>
    <property type="match status" value="1"/>
</dbReference>
<dbReference type="InterPro" id="IPR019787">
    <property type="entry name" value="Znf_PHD-finger"/>
</dbReference>
<keyword evidence="5" id="KW-0408">Iron</keyword>
<keyword evidence="4" id="KW-0862">Zinc</keyword>
<dbReference type="Pfam" id="PF00628">
    <property type="entry name" value="PHD"/>
    <property type="match status" value="1"/>
</dbReference>
<evidence type="ECO:0000313" key="12">
    <source>
        <dbReference type="EMBL" id="QDH43443.1"/>
    </source>
</evidence>
<feature type="region of interest" description="Disordered" evidence="8">
    <location>
        <begin position="715"/>
        <end position="763"/>
    </location>
</feature>
<dbReference type="InterPro" id="IPR001965">
    <property type="entry name" value="Znf_PHD"/>
</dbReference>
<feature type="domain" description="JmjN" evidence="10">
    <location>
        <begin position="11"/>
        <end position="54"/>
    </location>
</feature>
<dbReference type="InterPro" id="IPR003349">
    <property type="entry name" value="JmjN"/>
</dbReference>
<dbReference type="InterPro" id="IPR036431">
    <property type="entry name" value="ARID_dom_sf"/>
</dbReference>
<dbReference type="SUPFAM" id="SSF46774">
    <property type="entry name" value="ARID-like"/>
    <property type="match status" value="1"/>
</dbReference>
<dbReference type="GO" id="GO:0005634">
    <property type="term" value="C:nucleus"/>
    <property type="evidence" value="ECO:0007669"/>
    <property type="project" value="UniProtKB-SubCell"/>
</dbReference>
<dbReference type="SMART" id="SM00545">
    <property type="entry name" value="JmjN"/>
    <property type="match status" value="1"/>
</dbReference>
<evidence type="ECO:0000256" key="5">
    <source>
        <dbReference type="ARBA" id="ARBA00023004"/>
    </source>
</evidence>
<feature type="domain" description="PHD-type" evidence="9">
    <location>
        <begin position="185"/>
        <end position="235"/>
    </location>
</feature>
<dbReference type="GO" id="GO:0008270">
    <property type="term" value="F:zinc ion binding"/>
    <property type="evidence" value="ECO:0007669"/>
    <property type="project" value="UniProtKB-KW"/>
</dbReference>
<name>A0A513ZS71_9ASCO</name>
<dbReference type="PROSITE" id="PS51184">
    <property type="entry name" value="JMJC"/>
    <property type="match status" value="1"/>
</dbReference>
<keyword evidence="2" id="KW-0479">Metal-binding</keyword>
<dbReference type="InterPro" id="IPR013083">
    <property type="entry name" value="Znf_RING/FYVE/PHD"/>
</dbReference>
<feature type="region of interest" description="Disordered" evidence="8">
    <location>
        <begin position="688"/>
        <end position="707"/>
    </location>
</feature>
<dbReference type="GO" id="GO:0000785">
    <property type="term" value="C:chromatin"/>
    <property type="evidence" value="ECO:0007669"/>
    <property type="project" value="TreeGrafter"/>
</dbReference>
<dbReference type="InterPro" id="IPR003347">
    <property type="entry name" value="JmjC_dom"/>
</dbReference>
<dbReference type="SMART" id="SM00249">
    <property type="entry name" value="PHD"/>
    <property type="match status" value="1"/>
</dbReference>
<dbReference type="PANTHER" id="PTHR10694:SF33">
    <property type="entry name" value="LYSINE-SPECIFIC DEMETHYLASE 5"/>
    <property type="match status" value="1"/>
</dbReference>
<keyword evidence="3 7" id="KW-0863">Zinc-finger</keyword>
<dbReference type="Pfam" id="PF02373">
    <property type="entry name" value="JmjC"/>
    <property type="match status" value="1"/>
</dbReference>
<feature type="domain" description="JmjC" evidence="11">
    <location>
        <begin position="343"/>
        <end position="509"/>
    </location>
</feature>
<evidence type="ECO:0000256" key="1">
    <source>
        <dbReference type="ARBA" id="ARBA00004123"/>
    </source>
</evidence>
<dbReference type="Gene3D" id="3.30.40.10">
    <property type="entry name" value="Zinc/RING finger domain, C3HC4 (zinc finger)"/>
    <property type="match status" value="1"/>
</dbReference>
<dbReference type="GO" id="GO:0006355">
    <property type="term" value="P:regulation of DNA-templated transcription"/>
    <property type="evidence" value="ECO:0007669"/>
    <property type="project" value="TreeGrafter"/>
</dbReference>
<sequence length="833" mass="95792">MSFDKSLLRKCPTLYPSHHEFDDPIMYMSSPTVKELGNKHGLLKIVPPTPWKPPFSLSPSFTFHTRIQKLSDLGITSRSRKFFLDNINRFFKMSNKPPITEWLVSRSKKIHCYDLYLAVSKTSPEVVTTGEISPKKLAKINILFHIPPHSDILLKEYRRNILPYAKYLSSKGNNFEFPVGNPSDSERCVICKKNHSPTTTLLCDNCDDQYHMRCLLPPLEKVPKGAWYCDKCLIGTGEFGFEENREIKYTLPQFYHQCLDFEKKLYADLGIPGQRLPLDELEKIFWNLVEEENSLIKVKYGADIHNLNVGEVTGFPTTEYTNPAHNYQNGQPVDPTSKALHDAYAKHPWNLTQLPFARGSLLNHIETEISGMTVPWIYVGSLLSTFCWHVEDHYTLSANYCHFGSTKKWYGISSVYADQFEKYLRSLAPDLFQRQPDLLHQLVTLISPSKLALIGIPCVYADQNPNEFVIAFPRVYHAGFNCGFNFNEAVNFTMDSWLDFGDTSIQDYKLIRKENVFDHYNLLENILKSFSDDRLESWNHRTEIVGKCIRDFENFVHRQMGLVRDLESDKLKTVFLSSKEEHTSNGSAQTSILTPKSPKHEMVYHRASEQDDNLCDICRVSISYQYCDINNRNHRFGKWYHGRPKKEPTVLPVKKLLSPYPSPCLAEISTSLLRGSAEDIALSQSAETLQDLQDSEEDKKPTSSDRFEELIKQAKRNLKEEEDLKDPEPNGAKRRQLRKLEAKNFVPQQVSTEPERGKSGKMSQMKKVQYSSLLHLLNQLDHIKLCLECAASMCGKHGEKAPNGSQILLKKGFADMQSVLKEAKDRYHTLFER</sequence>
<dbReference type="AlphaFoldDB" id="A0A513ZS71"/>